<gene>
    <name evidence="2" type="ORF">ASPBRDRAFT_624309</name>
</gene>
<evidence type="ECO:0000313" key="3">
    <source>
        <dbReference type="Proteomes" id="UP000184499"/>
    </source>
</evidence>
<evidence type="ECO:0000313" key="2">
    <source>
        <dbReference type="EMBL" id="OJJ70546.1"/>
    </source>
</evidence>
<keyword evidence="1" id="KW-0732">Signal</keyword>
<dbReference type="GeneID" id="93580858"/>
<reference evidence="3" key="1">
    <citation type="journal article" date="2017" name="Genome Biol.">
        <title>Comparative genomics reveals high biological diversity and specific adaptations in the industrially and medically important fungal genus Aspergillus.</title>
        <authorList>
            <person name="de Vries R.P."/>
            <person name="Riley R."/>
            <person name="Wiebenga A."/>
            <person name="Aguilar-Osorio G."/>
            <person name="Amillis S."/>
            <person name="Uchima C.A."/>
            <person name="Anderluh G."/>
            <person name="Asadollahi M."/>
            <person name="Askin M."/>
            <person name="Barry K."/>
            <person name="Battaglia E."/>
            <person name="Bayram O."/>
            <person name="Benocci T."/>
            <person name="Braus-Stromeyer S.A."/>
            <person name="Caldana C."/>
            <person name="Canovas D."/>
            <person name="Cerqueira G.C."/>
            <person name="Chen F."/>
            <person name="Chen W."/>
            <person name="Choi C."/>
            <person name="Clum A."/>
            <person name="Dos Santos R.A."/>
            <person name="Damasio A.R."/>
            <person name="Diallinas G."/>
            <person name="Emri T."/>
            <person name="Fekete E."/>
            <person name="Flipphi M."/>
            <person name="Freyberg S."/>
            <person name="Gallo A."/>
            <person name="Gournas C."/>
            <person name="Habgood R."/>
            <person name="Hainaut M."/>
            <person name="Harispe M.L."/>
            <person name="Henrissat B."/>
            <person name="Hilden K.S."/>
            <person name="Hope R."/>
            <person name="Hossain A."/>
            <person name="Karabika E."/>
            <person name="Karaffa L."/>
            <person name="Karanyi Z."/>
            <person name="Krasevec N."/>
            <person name="Kuo A."/>
            <person name="Kusch H."/>
            <person name="LaButti K."/>
            <person name="Lagendijk E.L."/>
            <person name="Lapidus A."/>
            <person name="Levasseur A."/>
            <person name="Lindquist E."/>
            <person name="Lipzen A."/>
            <person name="Logrieco A.F."/>
            <person name="MacCabe A."/>
            <person name="Maekelae M.R."/>
            <person name="Malavazi I."/>
            <person name="Melin P."/>
            <person name="Meyer V."/>
            <person name="Mielnichuk N."/>
            <person name="Miskei M."/>
            <person name="Molnar A.P."/>
            <person name="Mule G."/>
            <person name="Ngan C.Y."/>
            <person name="Orejas M."/>
            <person name="Orosz E."/>
            <person name="Ouedraogo J.P."/>
            <person name="Overkamp K.M."/>
            <person name="Park H.-S."/>
            <person name="Perrone G."/>
            <person name="Piumi F."/>
            <person name="Punt P.J."/>
            <person name="Ram A.F."/>
            <person name="Ramon A."/>
            <person name="Rauscher S."/>
            <person name="Record E."/>
            <person name="Riano-Pachon D.M."/>
            <person name="Robert V."/>
            <person name="Roehrig J."/>
            <person name="Ruller R."/>
            <person name="Salamov A."/>
            <person name="Salih N.S."/>
            <person name="Samson R.A."/>
            <person name="Sandor E."/>
            <person name="Sanguinetti M."/>
            <person name="Schuetze T."/>
            <person name="Sepcic K."/>
            <person name="Shelest E."/>
            <person name="Sherlock G."/>
            <person name="Sophianopoulou V."/>
            <person name="Squina F.M."/>
            <person name="Sun H."/>
            <person name="Susca A."/>
            <person name="Todd R.B."/>
            <person name="Tsang A."/>
            <person name="Unkles S.E."/>
            <person name="van de Wiele N."/>
            <person name="van Rossen-Uffink D."/>
            <person name="Oliveira J.V."/>
            <person name="Vesth T.C."/>
            <person name="Visser J."/>
            <person name="Yu J.-H."/>
            <person name="Zhou M."/>
            <person name="Andersen M.R."/>
            <person name="Archer D.B."/>
            <person name="Baker S.E."/>
            <person name="Benoit I."/>
            <person name="Brakhage A.A."/>
            <person name="Braus G.H."/>
            <person name="Fischer R."/>
            <person name="Frisvad J.C."/>
            <person name="Goldman G.H."/>
            <person name="Houbraken J."/>
            <person name="Oakley B."/>
            <person name="Pocsi I."/>
            <person name="Scazzocchio C."/>
            <person name="Seiboth B."/>
            <person name="vanKuyk P.A."/>
            <person name="Wortman J."/>
            <person name="Dyer P.S."/>
            <person name="Grigoriev I.V."/>
        </authorList>
    </citation>
    <scope>NUCLEOTIDE SEQUENCE [LARGE SCALE GENOMIC DNA]</scope>
    <source>
        <strain evidence="3">CBS 101740 / IMI 381727 / IBT 21946</strain>
    </source>
</reference>
<evidence type="ECO:0008006" key="4">
    <source>
        <dbReference type="Google" id="ProtNLM"/>
    </source>
</evidence>
<dbReference type="RefSeq" id="XP_067477794.1">
    <property type="nucleotide sequence ID" value="XM_067628370.1"/>
</dbReference>
<name>A0A1L9UFV0_ASPBC</name>
<organism evidence="2 3">
    <name type="scientific">Aspergillus brasiliensis (strain CBS 101740 / IMI 381727 / IBT 21946)</name>
    <dbReference type="NCBI Taxonomy" id="767769"/>
    <lineage>
        <taxon>Eukaryota</taxon>
        <taxon>Fungi</taxon>
        <taxon>Dikarya</taxon>
        <taxon>Ascomycota</taxon>
        <taxon>Pezizomycotina</taxon>
        <taxon>Eurotiomycetes</taxon>
        <taxon>Eurotiomycetidae</taxon>
        <taxon>Eurotiales</taxon>
        <taxon>Aspergillaceae</taxon>
        <taxon>Aspergillus</taxon>
        <taxon>Aspergillus subgen. Circumdati</taxon>
    </lineage>
</organism>
<dbReference type="VEuPathDB" id="FungiDB:ASPBRDRAFT_624309"/>
<keyword evidence="3" id="KW-1185">Reference proteome</keyword>
<protein>
    <recommendedName>
        <fullName evidence="4">Secreted protein</fullName>
    </recommendedName>
</protein>
<feature type="chain" id="PRO_5009887764" description="Secreted protein" evidence="1">
    <location>
        <begin position="31"/>
        <end position="91"/>
    </location>
</feature>
<dbReference type="EMBL" id="KV878686">
    <property type="protein sequence ID" value="OJJ70546.1"/>
    <property type="molecule type" value="Genomic_DNA"/>
</dbReference>
<sequence>MAQPTIRARCFHAMIVPALVCMAMLHFRDSADPMRGDEWPSIKGRRCISPSSRLAGAELMQNVNRSLKQLSSVSKALPGLWALRRPGRGVI</sequence>
<dbReference type="Proteomes" id="UP000184499">
    <property type="component" value="Unassembled WGS sequence"/>
</dbReference>
<evidence type="ECO:0000256" key="1">
    <source>
        <dbReference type="SAM" id="SignalP"/>
    </source>
</evidence>
<proteinExistence type="predicted"/>
<dbReference type="AlphaFoldDB" id="A0A1L9UFV0"/>
<accession>A0A1L9UFV0</accession>
<feature type="signal peptide" evidence="1">
    <location>
        <begin position="1"/>
        <end position="30"/>
    </location>
</feature>